<organism evidence="2 3">
    <name type="scientific">Streptosporangium brasiliense</name>
    <dbReference type="NCBI Taxonomy" id="47480"/>
    <lineage>
        <taxon>Bacteria</taxon>
        <taxon>Bacillati</taxon>
        <taxon>Actinomycetota</taxon>
        <taxon>Actinomycetes</taxon>
        <taxon>Streptosporangiales</taxon>
        <taxon>Streptosporangiaceae</taxon>
        <taxon>Streptosporangium</taxon>
    </lineage>
</organism>
<name>A0ABT9R1Z0_9ACTN</name>
<dbReference type="RefSeq" id="WP_306859177.1">
    <property type="nucleotide sequence ID" value="NZ_JAUSRB010000002.1"/>
</dbReference>
<sequence>MPRRLLVLLLGLCVTAGCGATASGGSTPREAGPPPEASARAVEPAEAARAFELLDRLDRAWRERDCPAIEELTTWAENTLGGRACEATRNGRPAPARKRYTDAEFFLPATVGADRWFVALARRPVPAYFLFVHGGDDWRLAAGPIPVRGEPREPAGGAVPADDPGTGVEARLAPQRYLTYLTDPAGVSGVTFPKKDAARELFDELVQRPRKVRPDRLASDVRLLVGPERALLLPGGGALVIHALEIEHRQRAGPGRTSLRHPIYGEEVLRGFTGKGRAAGLTGTEIVLLVTEVSGGAKLSTVAARSSLADLTTG</sequence>
<dbReference type="PROSITE" id="PS51257">
    <property type="entry name" value="PROKAR_LIPOPROTEIN"/>
    <property type="match status" value="1"/>
</dbReference>
<gene>
    <name evidence="2" type="ORF">J2S55_002100</name>
</gene>
<feature type="chain" id="PRO_5045213816" evidence="1">
    <location>
        <begin position="23"/>
        <end position="314"/>
    </location>
</feature>
<dbReference type="EMBL" id="JAUSRB010000002">
    <property type="protein sequence ID" value="MDP9862834.1"/>
    <property type="molecule type" value="Genomic_DNA"/>
</dbReference>
<dbReference type="Proteomes" id="UP001230426">
    <property type="component" value="Unassembled WGS sequence"/>
</dbReference>
<keyword evidence="3" id="KW-1185">Reference proteome</keyword>
<reference evidence="2 3" key="1">
    <citation type="submission" date="2023-07" db="EMBL/GenBank/DDBJ databases">
        <title>Sequencing the genomes of 1000 actinobacteria strains.</title>
        <authorList>
            <person name="Klenk H.-P."/>
        </authorList>
    </citation>
    <scope>NUCLEOTIDE SEQUENCE [LARGE SCALE GENOMIC DNA]</scope>
    <source>
        <strain evidence="2 3">DSM 44109</strain>
    </source>
</reference>
<evidence type="ECO:0000313" key="2">
    <source>
        <dbReference type="EMBL" id="MDP9862834.1"/>
    </source>
</evidence>
<accession>A0ABT9R1Z0</accession>
<proteinExistence type="predicted"/>
<evidence type="ECO:0000313" key="3">
    <source>
        <dbReference type="Proteomes" id="UP001230426"/>
    </source>
</evidence>
<evidence type="ECO:0000256" key="1">
    <source>
        <dbReference type="SAM" id="SignalP"/>
    </source>
</evidence>
<keyword evidence="1" id="KW-0732">Signal</keyword>
<comment type="caution">
    <text evidence="2">The sequence shown here is derived from an EMBL/GenBank/DDBJ whole genome shotgun (WGS) entry which is preliminary data.</text>
</comment>
<protein>
    <submittedName>
        <fullName evidence="2">Uncharacterized protein</fullName>
    </submittedName>
</protein>
<feature type="signal peptide" evidence="1">
    <location>
        <begin position="1"/>
        <end position="22"/>
    </location>
</feature>